<dbReference type="OrthoDB" id="7066992at2"/>
<reference evidence="1 2" key="1">
    <citation type="submission" date="2017-04" db="EMBL/GenBank/DDBJ databases">
        <authorList>
            <person name="Afonso C.L."/>
            <person name="Miller P.J."/>
            <person name="Scott M.A."/>
            <person name="Spackman E."/>
            <person name="Goraichik I."/>
            <person name="Dimitrov K.M."/>
            <person name="Suarez D.L."/>
            <person name="Swayne D.E."/>
        </authorList>
    </citation>
    <scope>NUCLEOTIDE SEQUENCE [LARGE SCALE GENOMIC DNA]</scope>
    <source>
        <strain evidence="1 2">A2P</strain>
    </source>
</reference>
<dbReference type="RefSeq" id="WP_085085415.1">
    <property type="nucleotide sequence ID" value="NZ_FXAK01000005.1"/>
</dbReference>
<evidence type="ECO:0000313" key="1">
    <source>
        <dbReference type="EMBL" id="SMF47505.1"/>
    </source>
</evidence>
<evidence type="ECO:0000313" key="2">
    <source>
        <dbReference type="Proteomes" id="UP000192936"/>
    </source>
</evidence>
<protein>
    <recommendedName>
        <fullName evidence="3">HNH endonuclease</fullName>
    </recommendedName>
</protein>
<gene>
    <name evidence="1" type="ORF">SAMN02982917_2324</name>
</gene>
<dbReference type="AlphaFoldDB" id="A0A1X7F7P0"/>
<dbReference type="Proteomes" id="UP000192936">
    <property type="component" value="Unassembled WGS sequence"/>
</dbReference>
<dbReference type="EMBL" id="FXAK01000005">
    <property type="protein sequence ID" value="SMF47505.1"/>
    <property type="molecule type" value="Genomic_DNA"/>
</dbReference>
<proteinExistence type="predicted"/>
<sequence length="110" mass="12432">MPISPEKRALYPKDWKAISLRIRKDRAQDRCEFCQIAVNGQPHPVTRSKVVLTVAHLDHDPTNNPDDGSNHAAMCQRCHLTYDAPLHRENAARTRRAKAPQLDLVDMLGA</sequence>
<dbReference type="STRING" id="286727.SAMN02982917_2324"/>
<name>A0A1X7F7P0_9PROT</name>
<evidence type="ECO:0008006" key="3">
    <source>
        <dbReference type="Google" id="ProtNLM"/>
    </source>
</evidence>
<organism evidence="1 2">
    <name type="scientific">Azospirillum oryzae</name>
    <dbReference type="NCBI Taxonomy" id="286727"/>
    <lineage>
        <taxon>Bacteria</taxon>
        <taxon>Pseudomonadati</taxon>
        <taxon>Pseudomonadota</taxon>
        <taxon>Alphaproteobacteria</taxon>
        <taxon>Rhodospirillales</taxon>
        <taxon>Azospirillaceae</taxon>
        <taxon>Azospirillum</taxon>
    </lineage>
</organism>
<accession>A0A1X7F7P0</accession>